<dbReference type="KEGG" id="cpau:EHF44_07180"/>
<organism evidence="1 2">
    <name type="scientific">Cupriavidus pauculus</name>
    <dbReference type="NCBI Taxonomy" id="82633"/>
    <lineage>
        <taxon>Bacteria</taxon>
        <taxon>Pseudomonadati</taxon>
        <taxon>Pseudomonadota</taxon>
        <taxon>Betaproteobacteria</taxon>
        <taxon>Burkholderiales</taxon>
        <taxon>Burkholderiaceae</taxon>
        <taxon>Cupriavidus</taxon>
    </lineage>
</organism>
<dbReference type="RefSeq" id="WP_124683102.1">
    <property type="nucleotide sequence ID" value="NZ_CP033969.1"/>
</dbReference>
<reference evidence="2" key="1">
    <citation type="submission" date="2018-11" db="EMBL/GenBank/DDBJ databases">
        <title>FDA dAtabase for Regulatory Grade micrObial Sequences (FDA-ARGOS): Supporting development and validation of Infectious Disease Dx tests.</title>
        <authorList>
            <person name="Goldberg B."/>
            <person name="Campos J."/>
            <person name="Tallon L."/>
            <person name="Sadzewicz L."/>
            <person name="Zhao X."/>
            <person name="Vavikolanu K."/>
            <person name="Mehta A."/>
            <person name="Aluvathingal J."/>
            <person name="Nadendla S."/>
            <person name="Geyer C."/>
            <person name="Nandy P."/>
            <person name="Yan Y."/>
            <person name="Sichtig H."/>
        </authorList>
    </citation>
    <scope>NUCLEOTIDE SEQUENCE [LARGE SCALE GENOMIC DNA]</scope>
    <source>
        <strain evidence="2">FDAARGOS_614</strain>
    </source>
</reference>
<evidence type="ECO:0000313" key="1">
    <source>
        <dbReference type="EMBL" id="AZG13241.1"/>
    </source>
</evidence>
<dbReference type="EMBL" id="CP033969">
    <property type="protein sequence ID" value="AZG13241.1"/>
    <property type="molecule type" value="Genomic_DNA"/>
</dbReference>
<name>A0A3G8GYC6_9BURK</name>
<evidence type="ECO:0000313" key="2">
    <source>
        <dbReference type="Proteomes" id="UP000270411"/>
    </source>
</evidence>
<dbReference type="OrthoDB" id="775526at2"/>
<proteinExistence type="predicted"/>
<dbReference type="AlphaFoldDB" id="A0A3G8GYC6"/>
<dbReference type="Proteomes" id="UP000270411">
    <property type="component" value="Chromosome 1"/>
</dbReference>
<sequence length="134" mass="15089">MIQHQIPVIGGEEEEVVVITQFESGDECGLKCVFRERTIEALEGDYFEAFCEIRKALEKENIVPFCYGASLNVYPSAMARQMGEGLRAYRLTMGVPSSQDQLVQIFDQGPDIIPASVSQQEHFYREWCMAGKAS</sequence>
<accession>A0A3G8GYC6</accession>
<protein>
    <submittedName>
        <fullName evidence="1">Uncharacterized protein</fullName>
    </submittedName>
</protein>
<gene>
    <name evidence="1" type="ORF">EHF44_07180</name>
</gene>